<dbReference type="PANTHER" id="PTHR48063:SF69">
    <property type="entry name" value="SERINE_THREONINE-PROTEIN KINASE BRI1"/>
    <property type="match status" value="1"/>
</dbReference>
<protein>
    <submittedName>
        <fullName evidence="15">Disease resistance family protein/LRR family protein</fullName>
    </submittedName>
</protein>
<keyword evidence="16" id="KW-1185">Reference proteome</keyword>
<dbReference type="GO" id="GO:0051707">
    <property type="term" value="P:response to other organism"/>
    <property type="evidence" value="ECO:0007669"/>
    <property type="project" value="UniProtKB-ARBA"/>
</dbReference>
<keyword evidence="7" id="KW-0677">Repeat</keyword>
<dbReference type="SUPFAM" id="SSF52047">
    <property type="entry name" value="RNI-like"/>
    <property type="match status" value="1"/>
</dbReference>
<dbReference type="Proteomes" id="UP001604277">
    <property type="component" value="Unassembled WGS sequence"/>
</dbReference>
<organism evidence="15 16">
    <name type="scientific">Forsythia ovata</name>
    <dbReference type="NCBI Taxonomy" id="205694"/>
    <lineage>
        <taxon>Eukaryota</taxon>
        <taxon>Viridiplantae</taxon>
        <taxon>Streptophyta</taxon>
        <taxon>Embryophyta</taxon>
        <taxon>Tracheophyta</taxon>
        <taxon>Spermatophyta</taxon>
        <taxon>Magnoliopsida</taxon>
        <taxon>eudicotyledons</taxon>
        <taxon>Gunneridae</taxon>
        <taxon>Pentapetalae</taxon>
        <taxon>asterids</taxon>
        <taxon>lamiids</taxon>
        <taxon>Lamiales</taxon>
        <taxon>Oleaceae</taxon>
        <taxon>Forsythieae</taxon>
        <taxon>Forsythia</taxon>
    </lineage>
</organism>
<evidence type="ECO:0000256" key="3">
    <source>
        <dbReference type="ARBA" id="ARBA00022475"/>
    </source>
</evidence>
<evidence type="ECO:0000256" key="1">
    <source>
        <dbReference type="ARBA" id="ARBA00004251"/>
    </source>
</evidence>
<keyword evidence="4" id="KW-0433">Leucine-rich repeat</keyword>
<dbReference type="AlphaFoldDB" id="A0ABD1UE12"/>
<dbReference type="Pfam" id="PF08263">
    <property type="entry name" value="LRRNT_2"/>
    <property type="match status" value="1"/>
</dbReference>
<evidence type="ECO:0000256" key="10">
    <source>
        <dbReference type="ARBA" id="ARBA00023170"/>
    </source>
</evidence>
<dbReference type="InterPro" id="IPR046956">
    <property type="entry name" value="RLP23-like"/>
</dbReference>
<evidence type="ECO:0000256" key="12">
    <source>
        <dbReference type="SAM" id="Phobius"/>
    </source>
</evidence>
<evidence type="ECO:0000256" key="6">
    <source>
        <dbReference type="ARBA" id="ARBA00022729"/>
    </source>
</evidence>
<comment type="caution">
    <text evidence="15">The sequence shown here is derived from an EMBL/GenBank/DDBJ whole genome shotgun (WGS) entry which is preliminary data.</text>
</comment>
<dbReference type="PANTHER" id="PTHR48063">
    <property type="entry name" value="LRR RECEPTOR-LIKE KINASE"/>
    <property type="match status" value="1"/>
</dbReference>
<dbReference type="SMART" id="SM00369">
    <property type="entry name" value="LRR_TYP"/>
    <property type="match status" value="7"/>
</dbReference>
<evidence type="ECO:0000256" key="7">
    <source>
        <dbReference type="ARBA" id="ARBA00022737"/>
    </source>
</evidence>
<keyword evidence="10" id="KW-0675">Receptor</keyword>
<dbReference type="PRINTS" id="PR00019">
    <property type="entry name" value="LEURICHRPT"/>
</dbReference>
<dbReference type="Pfam" id="PF00560">
    <property type="entry name" value="LRR_1"/>
    <property type="match status" value="7"/>
</dbReference>
<keyword evidence="3" id="KW-1003">Cell membrane</keyword>
<evidence type="ECO:0000256" key="5">
    <source>
        <dbReference type="ARBA" id="ARBA00022692"/>
    </source>
</evidence>
<feature type="transmembrane region" description="Helical" evidence="12">
    <location>
        <begin position="7"/>
        <end position="28"/>
    </location>
</feature>
<evidence type="ECO:0000259" key="14">
    <source>
        <dbReference type="Pfam" id="PF23598"/>
    </source>
</evidence>
<accession>A0ABD1UE12</accession>
<evidence type="ECO:0000256" key="2">
    <source>
        <dbReference type="ARBA" id="ARBA00009592"/>
    </source>
</evidence>
<dbReference type="InterPro" id="IPR055414">
    <property type="entry name" value="LRR_R13L4/SHOC2-like"/>
</dbReference>
<feature type="domain" description="Leucine-rich repeat-containing N-terminal plant-type" evidence="13">
    <location>
        <begin position="41"/>
        <end position="77"/>
    </location>
</feature>
<dbReference type="EMBL" id="JBFOLJ010000007">
    <property type="protein sequence ID" value="KAL2523221.1"/>
    <property type="molecule type" value="Genomic_DNA"/>
</dbReference>
<dbReference type="InterPro" id="IPR001611">
    <property type="entry name" value="Leu-rich_rpt"/>
</dbReference>
<evidence type="ECO:0000313" key="15">
    <source>
        <dbReference type="EMBL" id="KAL2523221.1"/>
    </source>
</evidence>
<keyword evidence="8 12" id="KW-1133">Transmembrane helix</keyword>
<evidence type="ECO:0000256" key="11">
    <source>
        <dbReference type="ARBA" id="ARBA00023180"/>
    </source>
</evidence>
<comment type="similarity">
    <text evidence="2">Belongs to the RLP family.</text>
</comment>
<evidence type="ECO:0000256" key="9">
    <source>
        <dbReference type="ARBA" id="ARBA00023136"/>
    </source>
</evidence>
<dbReference type="FunFam" id="3.80.10.10:FF:000213">
    <property type="entry name" value="Tyrosine-sulfated glycopeptide receptor 1"/>
    <property type="match status" value="1"/>
</dbReference>
<evidence type="ECO:0000256" key="8">
    <source>
        <dbReference type="ARBA" id="ARBA00022989"/>
    </source>
</evidence>
<keyword evidence="5 12" id="KW-0812">Transmembrane</keyword>
<dbReference type="SUPFAM" id="SSF52058">
    <property type="entry name" value="L domain-like"/>
    <property type="match status" value="2"/>
</dbReference>
<gene>
    <name evidence="15" type="ORF">Fot_27144</name>
</gene>
<dbReference type="GO" id="GO:0006952">
    <property type="term" value="P:defense response"/>
    <property type="evidence" value="ECO:0007669"/>
    <property type="project" value="UniProtKB-ARBA"/>
</dbReference>
<dbReference type="FunFam" id="3.80.10.10:FF:000383">
    <property type="entry name" value="Leucine-rich repeat receptor protein kinase EMS1"/>
    <property type="match status" value="1"/>
</dbReference>
<dbReference type="GO" id="GO:0005886">
    <property type="term" value="C:plasma membrane"/>
    <property type="evidence" value="ECO:0007669"/>
    <property type="project" value="UniProtKB-SubCell"/>
</dbReference>
<proteinExistence type="inferred from homology"/>
<keyword evidence="6" id="KW-0732">Signal</keyword>
<sequence>MAKKNALIEVIFFILLSNFMHFANIRLISSQSHMNIKCMKTEKEALIRVKEGFSDPSGRLISWEGEDCCKWRGVVCNNETGYVIKLKLRNPFPNGFVGDGIDCSLSGKINPSLLNIKYLNYLDLSFNNFEGIEIPKFLGSLKKLRYFNISNAYFGGTIPPHIGNLSRLRYLDLSSYTVEPAENNLQWLSGLYSLEYLNLGKVDLKRAANQWLLSVNMLPSLQELHLPHCGLSVLPVSLSHVNFSSLSVLDLSKNDFNSSIPHWLFNLSKLSYLDLSSSNLQGTISAEFANMTSLQTLDLSKNYFLGGQLSKNLALCNLQKLDLSTNNFSGEIIELIDGLSMCQNSKLEILNLGHNLELGGFLPDSIGNLRNLKSIALRENSFIGSIPYSIGNLSSLEELYLLATTMSGEIPESLGQLSSLVALDISEIQLKGVVTEAHFWNLHNLKELSVSKFSLSPKLSLVFNISTEWIPPFKLRYLKLRSCQVGPKFPPWLRYQNDLRTFILRNNGIVDSIPPWFWELKLELDELDLGYNQLRGRIPNFLKFSYMSTVYLNWNRFEGPLPPWSSNVSALYLSHNLFSGPIPQDIGDRLPLLTDIDLSQNSLNGSIPMSIGKLNTLTTLDLSNNHLIGKVPGFWENLPFLYVLDLANNSLTGPIPSSICSLSSLKFLMLSNNLLHGELPAALQNCTGMITLDLGDNRFSGNLPAWIGEKMSLLLILRLRSNLFNGNIPTNFCNLSSLHILDIAENHISGIIPSCVGDLSGMTSDLDTQLYEGQLRVFAKGRELLYKDTLYLVNLIDISSNNLSGQLPGGLNDLYKLGTLNLSDNHLTGKIPDKIGRLRRVETLDLSRNRLNGVIPPNMTDMTLLNNLNLSYNELWGRIPTGNQFSTFLDPSIYTGNPGLCGSPLPKKCSEENVPSGKSDSAEESEGGDHDKWWLFLSVGLGFAMGFWGVCGTLVTSRYWRIAFFQFVDEALDWLFVTLVLNSIRLWRVMSRNLCQGWI</sequence>
<feature type="domain" description="Disease resistance R13L4/SHOC-2-like LRR" evidence="14">
    <location>
        <begin position="347"/>
        <end position="493"/>
    </location>
</feature>
<reference evidence="16" key="1">
    <citation type="submission" date="2024-07" db="EMBL/GenBank/DDBJ databases">
        <title>Two chromosome-level genome assemblies of Korean endemic species Abeliophyllum distichum and Forsythia ovata (Oleaceae).</title>
        <authorList>
            <person name="Jang H."/>
        </authorList>
    </citation>
    <scope>NUCLEOTIDE SEQUENCE [LARGE SCALE GENOMIC DNA]</scope>
</reference>
<dbReference type="InterPro" id="IPR013210">
    <property type="entry name" value="LRR_N_plant-typ"/>
</dbReference>
<comment type="subcellular location">
    <subcellularLocation>
        <location evidence="1">Cell membrane</location>
        <topology evidence="1">Single-pass type I membrane protein</topology>
    </subcellularLocation>
</comment>
<evidence type="ECO:0000259" key="13">
    <source>
        <dbReference type="Pfam" id="PF08263"/>
    </source>
</evidence>
<feature type="transmembrane region" description="Helical" evidence="12">
    <location>
        <begin position="933"/>
        <end position="955"/>
    </location>
</feature>
<dbReference type="Gene3D" id="3.80.10.10">
    <property type="entry name" value="Ribonuclease Inhibitor"/>
    <property type="match status" value="3"/>
</dbReference>
<evidence type="ECO:0000313" key="16">
    <source>
        <dbReference type="Proteomes" id="UP001604277"/>
    </source>
</evidence>
<dbReference type="Pfam" id="PF23598">
    <property type="entry name" value="LRR_14"/>
    <property type="match status" value="1"/>
</dbReference>
<keyword evidence="11" id="KW-0325">Glycoprotein</keyword>
<dbReference type="FunFam" id="3.80.10.10:FF:000649">
    <property type="entry name" value="Leucine Rich Repeat family protein"/>
    <property type="match status" value="1"/>
</dbReference>
<dbReference type="FunFam" id="3.80.10.10:FF:000041">
    <property type="entry name" value="LRR receptor-like serine/threonine-protein kinase ERECTA"/>
    <property type="match status" value="1"/>
</dbReference>
<keyword evidence="9 12" id="KW-0472">Membrane</keyword>
<name>A0ABD1UE12_9LAMI</name>
<evidence type="ECO:0000256" key="4">
    <source>
        <dbReference type="ARBA" id="ARBA00022614"/>
    </source>
</evidence>
<dbReference type="InterPro" id="IPR003591">
    <property type="entry name" value="Leu-rich_rpt_typical-subtyp"/>
</dbReference>
<dbReference type="InterPro" id="IPR032675">
    <property type="entry name" value="LRR_dom_sf"/>
</dbReference>
<dbReference type="Pfam" id="PF13855">
    <property type="entry name" value="LRR_8"/>
    <property type="match status" value="2"/>
</dbReference>